<reference evidence="2" key="2">
    <citation type="submission" date="2017-02" db="UniProtKB">
        <authorList>
            <consortium name="WormBaseParasite"/>
        </authorList>
    </citation>
    <scope>IDENTIFICATION</scope>
</reference>
<accession>A0A0K0D5Y8</accession>
<dbReference type="STRING" id="6313.A0A0K0D5Y8"/>
<organism evidence="1 2">
    <name type="scientific">Angiostrongylus cantonensis</name>
    <name type="common">Rat lungworm</name>
    <dbReference type="NCBI Taxonomy" id="6313"/>
    <lineage>
        <taxon>Eukaryota</taxon>
        <taxon>Metazoa</taxon>
        <taxon>Ecdysozoa</taxon>
        <taxon>Nematoda</taxon>
        <taxon>Chromadorea</taxon>
        <taxon>Rhabditida</taxon>
        <taxon>Rhabditina</taxon>
        <taxon>Rhabditomorpha</taxon>
        <taxon>Strongyloidea</taxon>
        <taxon>Metastrongylidae</taxon>
        <taxon>Angiostrongylus</taxon>
    </lineage>
</organism>
<evidence type="ECO:0000313" key="1">
    <source>
        <dbReference type="Proteomes" id="UP000035642"/>
    </source>
</evidence>
<dbReference type="Proteomes" id="UP000035642">
    <property type="component" value="Unassembled WGS sequence"/>
</dbReference>
<evidence type="ECO:0000313" key="2">
    <source>
        <dbReference type="WBParaSite" id="ACAC_0000548301-mRNA-1"/>
    </source>
</evidence>
<protein>
    <submittedName>
        <fullName evidence="2">Mandelate racemase/muconate lactonizing enzyme family protein</fullName>
    </submittedName>
</protein>
<dbReference type="WBParaSite" id="ACAC_0000548301-mRNA-1">
    <property type="protein sequence ID" value="ACAC_0000548301-mRNA-1"/>
    <property type="gene ID" value="ACAC_0000548301"/>
</dbReference>
<dbReference type="AlphaFoldDB" id="A0A0K0D5Y8"/>
<proteinExistence type="predicted"/>
<reference evidence="1" key="1">
    <citation type="submission" date="2012-09" db="EMBL/GenBank/DDBJ databases">
        <authorList>
            <person name="Martin A.A."/>
        </authorList>
    </citation>
    <scope>NUCLEOTIDE SEQUENCE</scope>
</reference>
<name>A0A0K0D5Y8_ANGCA</name>
<sequence>MLQDKKETKTSSPSVMSYLGKTILPQLVWLDGKVHENVPIEIDSDGTITEIGGTIPYDVERLPDEVRESAHYNFKERQ</sequence>
<keyword evidence="1" id="KW-1185">Reference proteome</keyword>